<dbReference type="GO" id="GO:0014704">
    <property type="term" value="C:intercalated disc"/>
    <property type="evidence" value="ECO:0007669"/>
    <property type="project" value="TreeGrafter"/>
</dbReference>
<dbReference type="PANTHER" id="PTHR23169:SF26">
    <property type="entry name" value="DESMOPLAKIN"/>
    <property type="match status" value="1"/>
</dbReference>
<sequence>MFHIGMSPEYKIPLHPESSSLSAIHQRAMGLQAQCQEYLQKSEYALQSGGATSDAERYMAMARETIEQMKTCAMDLRQLGQPNDNVVRTLELCRDQLKGVHMAMTGSMKRRRSTRESRLIETAQWGDDSAAIEQQLISHQKFHSSIQRSPEVDRARDDLQMSFGRTEQLRELQEIIQEISKEIMWVNDREEEELVFDWGDKNIDQYIPKKQEGYSNLMSALEDKEKDLNKLKAKVDALLKNNHPASDKIEANKDTLQTQWSWLLQITKCIDTHLKENGAYSQREKEKIMDNKRQVQHLVNKSKSIVRLKPRNPEDKSSSQVIVKALCDFKQDQKVICKDNEAILNDNSQRSKWEVTGPGGLDMLVPSVCLIIPPPNPISVSLAHKNEQYYGAILSIWNQLYINARSLIAWQYCLLDIRSINSLNISMLAKMRPEEYRLMIKNLETHWEEFKRSYLGSQMFADEDKSNMEKQFTGAQARYDQLVVELPTYIAHQEEVVAQESAGQQQERAAAEAEAEAEAWRLEEERRKAERKKLAARKADVKKEVKVTKTEPPKKKGEQRDIDSIREEYSRLREHILKELEGMKDSDKAQFLRSELGSTNERLGSLDSSYAAFLQRYKTKPKILNSRGP</sequence>
<evidence type="ECO:0000313" key="9">
    <source>
        <dbReference type="Proteomes" id="UP000438429"/>
    </source>
</evidence>
<reference evidence="8 9" key="1">
    <citation type="submission" date="2019-06" db="EMBL/GenBank/DDBJ databases">
        <title>Draft genomes of female and male turbot (Scophthalmus maximus).</title>
        <authorList>
            <person name="Xu H."/>
            <person name="Xu X.-W."/>
            <person name="Shao C."/>
            <person name="Chen S."/>
        </authorList>
    </citation>
    <scope>NUCLEOTIDE SEQUENCE [LARGE SCALE GENOMIC DNA]</scope>
    <source>
        <strain evidence="8">Ysfricsl-2016a</strain>
        <tissue evidence="8">Blood</tissue>
    </source>
</reference>
<evidence type="ECO:0000256" key="5">
    <source>
        <dbReference type="SAM" id="MobiDB-lite"/>
    </source>
</evidence>
<dbReference type="Gene3D" id="2.30.30.40">
    <property type="entry name" value="SH3 Domains"/>
    <property type="match status" value="1"/>
</dbReference>
<dbReference type="GO" id="GO:0045104">
    <property type="term" value="P:intermediate filament cytoskeleton organization"/>
    <property type="evidence" value="ECO:0007669"/>
    <property type="project" value="InterPro"/>
</dbReference>
<evidence type="ECO:0000256" key="1">
    <source>
        <dbReference type="ARBA" id="ARBA00009109"/>
    </source>
</evidence>
<dbReference type="Gene3D" id="1.20.58.1060">
    <property type="match status" value="1"/>
</dbReference>
<name>A0A6A4TBA5_SCOMX</name>
<gene>
    <name evidence="8" type="ORF">F2P81_005240</name>
</gene>
<dbReference type="SUPFAM" id="SSF46966">
    <property type="entry name" value="Spectrin repeat"/>
    <property type="match status" value="1"/>
</dbReference>
<dbReference type="Pfam" id="PF18373">
    <property type="entry name" value="Spectrin_2"/>
    <property type="match status" value="1"/>
</dbReference>
<accession>A0A6A4TBA5</accession>
<dbReference type="GO" id="GO:0005737">
    <property type="term" value="C:cytoplasm"/>
    <property type="evidence" value="ECO:0007669"/>
    <property type="project" value="TreeGrafter"/>
</dbReference>
<keyword evidence="4" id="KW-0175">Coiled coil</keyword>
<evidence type="ECO:0000259" key="7">
    <source>
        <dbReference type="Pfam" id="PF18373"/>
    </source>
</evidence>
<evidence type="ECO:0000259" key="6">
    <source>
        <dbReference type="Pfam" id="PF17902"/>
    </source>
</evidence>
<feature type="coiled-coil region" evidence="4">
    <location>
        <begin position="214"/>
        <end position="241"/>
    </location>
</feature>
<dbReference type="AlphaFoldDB" id="A0A6A4TBA5"/>
<organism evidence="8 9">
    <name type="scientific">Scophthalmus maximus</name>
    <name type="common">Turbot</name>
    <name type="synonym">Psetta maxima</name>
    <dbReference type="NCBI Taxonomy" id="52904"/>
    <lineage>
        <taxon>Eukaryota</taxon>
        <taxon>Metazoa</taxon>
        <taxon>Chordata</taxon>
        <taxon>Craniata</taxon>
        <taxon>Vertebrata</taxon>
        <taxon>Euteleostomi</taxon>
        <taxon>Actinopterygii</taxon>
        <taxon>Neopterygii</taxon>
        <taxon>Teleostei</taxon>
        <taxon>Neoteleostei</taxon>
        <taxon>Acanthomorphata</taxon>
        <taxon>Carangaria</taxon>
        <taxon>Pleuronectiformes</taxon>
        <taxon>Pleuronectoidei</taxon>
        <taxon>Scophthalmidae</taxon>
        <taxon>Scophthalmus</taxon>
    </lineage>
</organism>
<dbReference type="InterPro" id="IPR041573">
    <property type="entry name" value="Desmoplakin_Spectrin-like"/>
</dbReference>
<dbReference type="InterPro" id="IPR041615">
    <property type="entry name" value="Desmoplakin_SH3"/>
</dbReference>
<protein>
    <recommendedName>
        <fullName evidence="10">Desmoplakin SH3 domain-containing protein</fullName>
    </recommendedName>
</protein>
<feature type="region of interest" description="Disordered" evidence="5">
    <location>
        <begin position="544"/>
        <end position="563"/>
    </location>
</feature>
<dbReference type="GO" id="GO:0043588">
    <property type="term" value="P:skin development"/>
    <property type="evidence" value="ECO:0007669"/>
    <property type="project" value="TreeGrafter"/>
</dbReference>
<evidence type="ECO:0000256" key="3">
    <source>
        <dbReference type="ARBA" id="ARBA00022737"/>
    </source>
</evidence>
<dbReference type="Proteomes" id="UP000438429">
    <property type="component" value="Unassembled WGS sequence"/>
</dbReference>
<feature type="domain" description="Desmoplakin spectrin-like" evidence="7">
    <location>
        <begin position="408"/>
        <end position="484"/>
    </location>
</feature>
<dbReference type="Gene3D" id="1.20.58.60">
    <property type="match status" value="1"/>
</dbReference>
<dbReference type="GO" id="GO:0005882">
    <property type="term" value="C:intermediate filament"/>
    <property type="evidence" value="ECO:0007669"/>
    <property type="project" value="TreeGrafter"/>
</dbReference>
<evidence type="ECO:0008006" key="10">
    <source>
        <dbReference type="Google" id="ProtNLM"/>
    </source>
</evidence>
<evidence type="ECO:0000256" key="4">
    <source>
        <dbReference type="SAM" id="Coils"/>
    </source>
</evidence>
<proteinExistence type="inferred from homology"/>
<evidence type="ECO:0000313" key="8">
    <source>
        <dbReference type="EMBL" id="KAF0041708.1"/>
    </source>
</evidence>
<dbReference type="GO" id="GO:0042060">
    <property type="term" value="P:wound healing"/>
    <property type="evidence" value="ECO:0007669"/>
    <property type="project" value="TreeGrafter"/>
</dbReference>
<dbReference type="GO" id="GO:0098609">
    <property type="term" value="P:cell-cell adhesion"/>
    <property type="evidence" value="ECO:0007669"/>
    <property type="project" value="TreeGrafter"/>
</dbReference>
<dbReference type="PANTHER" id="PTHR23169">
    <property type="entry name" value="ENVOPLAKIN"/>
    <property type="match status" value="1"/>
</dbReference>
<dbReference type="Pfam" id="PF21019">
    <property type="entry name" value="Spectrin_3"/>
    <property type="match status" value="1"/>
</dbReference>
<evidence type="ECO:0000256" key="2">
    <source>
        <dbReference type="ARBA" id="ARBA00022553"/>
    </source>
</evidence>
<comment type="similarity">
    <text evidence="1">Belongs to the plakin or cytolinker family.</text>
</comment>
<dbReference type="EMBL" id="VEVO01000005">
    <property type="protein sequence ID" value="KAF0041708.1"/>
    <property type="molecule type" value="Genomic_DNA"/>
</dbReference>
<keyword evidence="2" id="KW-0597">Phosphoprotein</keyword>
<keyword evidence="3" id="KW-0677">Repeat</keyword>
<dbReference type="InterPro" id="IPR043197">
    <property type="entry name" value="Plakin"/>
</dbReference>
<comment type="caution">
    <text evidence="8">The sequence shown here is derived from an EMBL/GenBank/DDBJ whole genome shotgun (WGS) entry which is preliminary data.</text>
</comment>
<dbReference type="GO" id="GO:0005886">
    <property type="term" value="C:plasma membrane"/>
    <property type="evidence" value="ECO:0007669"/>
    <property type="project" value="TreeGrafter"/>
</dbReference>
<feature type="domain" description="Desmoplakin SH3" evidence="6">
    <location>
        <begin position="308"/>
        <end position="373"/>
    </location>
</feature>
<dbReference type="GO" id="GO:0005198">
    <property type="term" value="F:structural molecule activity"/>
    <property type="evidence" value="ECO:0007669"/>
    <property type="project" value="TreeGrafter"/>
</dbReference>
<dbReference type="Pfam" id="PF17902">
    <property type="entry name" value="SH3_10"/>
    <property type="match status" value="1"/>
</dbReference>